<dbReference type="EMBL" id="KZ084094">
    <property type="protein sequence ID" value="OSD05159.1"/>
    <property type="molecule type" value="Genomic_DNA"/>
</dbReference>
<dbReference type="AlphaFoldDB" id="A0A1Y2IVI8"/>
<sequence>MARANICSLSPELIARIATYLGYDYHRRVESDQLSFALTCRFISEPALGALWQDLEDLVPLLYTLPRDLVALAPPAIEGPNCRCRRLHDIPCINTNYRHFTILRAPRGGDFDRFSMHARRVKELKISGSRSTSLMDLTTYQLTQEIWEFLQAHAPKPLLPNLKKVDYDEPLRTQDCSPHPVSPLTCGQDARLRACELPLEPFVGSRLKHAEISIRKEGSSTPDSLRLLASKSTQLTTLILVGSQILEGSELSAFVNLTCFSCLHGSVSIEISPEALRCLGALPRLRKLYMKVAEVYSPQDWNWDEMLLRRPTGLFPSLERLDVTTRDLEWSIPFMKTITSPSLYSIILTQTSGPGTYLLCQQICECIGDLPSRDRVSYLLLTTPAPNPLEPDHKFLGPSTIAPLLRLPRLEYLEFFANLPIIVDDALLEQMSRAWPHIYVLLLRWPRSIDWSPRVGRYDQWLPDRDHPGCPQASLPGLVPLVARCRQLTKLALAIDTRRRQRRIHEILECPPPELRSRFPSLCYFSIEGSVLGNSPSLLTIANFFSLVCPALGKGTMDCRVSVERWHMIWQHIDDLNSIREEELLWKEKTRRRLAATAGPESAKSSAVTDPE</sequence>
<feature type="region of interest" description="Disordered" evidence="1">
    <location>
        <begin position="593"/>
        <end position="612"/>
    </location>
</feature>
<keyword evidence="3" id="KW-1185">Reference proteome</keyword>
<dbReference type="Gene3D" id="3.80.10.10">
    <property type="entry name" value="Ribonuclease Inhibitor"/>
    <property type="match status" value="1"/>
</dbReference>
<reference evidence="2 3" key="1">
    <citation type="journal article" date="2015" name="Biotechnol. Biofuels">
        <title>Enhanced degradation of softwood versus hardwood by the white-rot fungus Pycnoporus coccineus.</title>
        <authorList>
            <person name="Couturier M."/>
            <person name="Navarro D."/>
            <person name="Chevret D."/>
            <person name="Henrissat B."/>
            <person name="Piumi F."/>
            <person name="Ruiz-Duenas F.J."/>
            <person name="Martinez A.T."/>
            <person name="Grigoriev I.V."/>
            <person name="Riley R."/>
            <person name="Lipzen A."/>
            <person name="Berrin J.G."/>
            <person name="Master E.R."/>
            <person name="Rosso M.N."/>
        </authorList>
    </citation>
    <scope>NUCLEOTIDE SEQUENCE [LARGE SCALE GENOMIC DNA]</scope>
    <source>
        <strain evidence="2 3">BRFM310</strain>
    </source>
</reference>
<dbReference type="OrthoDB" id="2754214at2759"/>
<evidence type="ECO:0000256" key="1">
    <source>
        <dbReference type="SAM" id="MobiDB-lite"/>
    </source>
</evidence>
<evidence type="ECO:0000313" key="3">
    <source>
        <dbReference type="Proteomes" id="UP000193067"/>
    </source>
</evidence>
<dbReference type="STRING" id="1353009.A0A1Y2IVI8"/>
<protein>
    <recommendedName>
        <fullName evidence="4">F-box domain-containing protein</fullName>
    </recommendedName>
</protein>
<gene>
    <name evidence="2" type="ORF">PYCCODRAFT_1295039</name>
</gene>
<dbReference type="InterPro" id="IPR032675">
    <property type="entry name" value="LRR_dom_sf"/>
</dbReference>
<organism evidence="2 3">
    <name type="scientific">Trametes coccinea (strain BRFM310)</name>
    <name type="common">Pycnoporus coccineus</name>
    <dbReference type="NCBI Taxonomy" id="1353009"/>
    <lineage>
        <taxon>Eukaryota</taxon>
        <taxon>Fungi</taxon>
        <taxon>Dikarya</taxon>
        <taxon>Basidiomycota</taxon>
        <taxon>Agaricomycotina</taxon>
        <taxon>Agaricomycetes</taxon>
        <taxon>Polyporales</taxon>
        <taxon>Polyporaceae</taxon>
        <taxon>Trametes</taxon>
    </lineage>
</organism>
<dbReference type="Proteomes" id="UP000193067">
    <property type="component" value="Unassembled WGS sequence"/>
</dbReference>
<name>A0A1Y2IVI8_TRAC3</name>
<proteinExistence type="predicted"/>
<evidence type="ECO:0008006" key="4">
    <source>
        <dbReference type="Google" id="ProtNLM"/>
    </source>
</evidence>
<evidence type="ECO:0000313" key="2">
    <source>
        <dbReference type="EMBL" id="OSD05159.1"/>
    </source>
</evidence>
<feature type="compositionally biased region" description="Polar residues" evidence="1">
    <location>
        <begin position="603"/>
        <end position="612"/>
    </location>
</feature>
<accession>A0A1Y2IVI8</accession>